<proteinExistence type="predicted"/>
<keyword evidence="3" id="KW-1185">Reference proteome</keyword>
<feature type="transmembrane region" description="Helical" evidence="1">
    <location>
        <begin position="146"/>
        <end position="167"/>
    </location>
</feature>
<dbReference type="KEGG" id="tet:TTHERM_000069359"/>
<gene>
    <name evidence="2" type="ORF">TTHERM_000069359</name>
</gene>
<feature type="transmembrane region" description="Helical" evidence="1">
    <location>
        <begin position="20"/>
        <end position="39"/>
    </location>
</feature>
<evidence type="ECO:0000313" key="2">
    <source>
        <dbReference type="EMBL" id="EWS76459.1"/>
    </source>
</evidence>
<keyword evidence="1" id="KW-1133">Transmembrane helix</keyword>
<dbReference type="Proteomes" id="UP000009168">
    <property type="component" value="Unassembled WGS sequence"/>
</dbReference>
<protein>
    <submittedName>
        <fullName evidence="2">GMP-PDE, delta subunit family protein, putative</fullName>
    </submittedName>
</protein>
<dbReference type="InParanoid" id="W7XLK7"/>
<feature type="transmembrane region" description="Helical" evidence="1">
    <location>
        <begin position="68"/>
        <end position="90"/>
    </location>
</feature>
<sequence>MSQQTQKQDEKVSIFQKLLLRIPIPVSVIYTFQALNFIFTKKSEILTLMKINPYENSIEERLSLVSKVLFALGLIIGVLIQITMLFRIILGTKLNANGSDPFPITFLNKLLNNSLQNYFFFLGNLLYFAFSDNQNADQTQVFQKNVVLACVSILYILSRIVFCVTYAVGVATGVPALRAFGHIPCHFLSIMLLLQNLGYNMFSSYL</sequence>
<reference evidence="3" key="1">
    <citation type="journal article" date="2006" name="PLoS Biol.">
        <title>Macronuclear genome sequence of the ciliate Tetrahymena thermophila, a model eukaryote.</title>
        <authorList>
            <person name="Eisen J.A."/>
            <person name="Coyne R.S."/>
            <person name="Wu M."/>
            <person name="Wu D."/>
            <person name="Thiagarajan M."/>
            <person name="Wortman J.R."/>
            <person name="Badger J.H."/>
            <person name="Ren Q."/>
            <person name="Amedeo P."/>
            <person name="Jones K.M."/>
            <person name="Tallon L.J."/>
            <person name="Delcher A.L."/>
            <person name="Salzberg S.L."/>
            <person name="Silva J.C."/>
            <person name="Haas B.J."/>
            <person name="Majoros W.H."/>
            <person name="Farzad M."/>
            <person name="Carlton J.M."/>
            <person name="Smith R.K. Jr."/>
            <person name="Garg J."/>
            <person name="Pearlman R.E."/>
            <person name="Karrer K.M."/>
            <person name="Sun L."/>
            <person name="Manning G."/>
            <person name="Elde N.C."/>
            <person name="Turkewitz A.P."/>
            <person name="Asai D.J."/>
            <person name="Wilkes D.E."/>
            <person name="Wang Y."/>
            <person name="Cai H."/>
            <person name="Collins K."/>
            <person name="Stewart B.A."/>
            <person name="Lee S.R."/>
            <person name="Wilamowska K."/>
            <person name="Weinberg Z."/>
            <person name="Ruzzo W.L."/>
            <person name="Wloga D."/>
            <person name="Gaertig J."/>
            <person name="Frankel J."/>
            <person name="Tsao C.-C."/>
            <person name="Gorovsky M.A."/>
            <person name="Keeling P.J."/>
            <person name="Waller R.F."/>
            <person name="Patron N.J."/>
            <person name="Cherry J.M."/>
            <person name="Stover N.A."/>
            <person name="Krieger C.J."/>
            <person name="del Toro C."/>
            <person name="Ryder H.F."/>
            <person name="Williamson S.C."/>
            <person name="Barbeau R.A."/>
            <person name="Hamilton E.P."/>
            <person name="Orias E."/>
        </authorList>
    </citation>
    <scope>NUCLEOTIDE SEQUENCE [LARGE SCALE GENOMIC DNA]</scope>
    <source>
        <strain evidence="3">SB210</strain>
    </source>
</reference>
<dbReference type="SUPFAM" id="SSF161084">
    <property type="entry name" value="MAPEG domain-like"/>
    <property type="match status" value="1"/>
</dbReference>
<dbReference type="EMBL" id="GG662853">
    <property type="protein sequence ID" value="EWS76459.1"/>
    <property type="molecule type" value="Genomic_DNA"/>
</dbReference>
<feature type="transmembrane region" description="Helical" evidence="1">
    <location>
        <begin position="179"/>
        <end position="199"/>
    </location>
</feature>
<evidence type="ECO:0000256" key="1">
    <source>
        <dbReference type="SAM" id="Phobius"/>
    </source>
</evidence>
<accession>W7XLK7</accession>
<keyword evidence="1" id="KW-0812">Transmembrane</keyword>
<dbReference type="RefSeq" id="XP_012651006.1">
    <property type="nucleotide sequence ID" value="XM_012795552.1"/>
</dbReference>
<feature type="transmembrane region" description="Helical" evidence="1">
    <location>
        <begin position="110"/>
        <end position="130"/>
    </location>
</feature>
<dbReference type="GeneID" id="24437084"/>
<dbReference type="AlphaFoldDB" id="W7XLK7"/>
<name>W7XLK7_TETTS</name>
<organism evidence="2 3">
    <name type="scientific">Tetrahymena thermophila (strain SB210)</name>
    <dbReference type="NCBI Taxonomy" id="312017"/>
    <lineage>
        <taxon>Eukaryota</taxon>
        <taxon>Sar</taxon>
        <taxon>Alveolata</taxon>
        <taxon>Ciliophora</taxon>
        <taxon>Intramacronucleata</taxon>
        <taxon>Oligohymenophorea</taxon>
        <taxon>Hymenostomatida</taxon>
        <taxon>Tetrahymenina</taxon>
        <taxon>Tetrahymenidae</taxon>
        <taxon>Tetrahymena</taxon>
    </lineage>
</organism>
<evidence type="ECO:0000313" key="3">
    <source>
        <dbReference type="Proteomes" id="UP000009168"/>
    </source>
</evidence>
<dbReference type="InterPro" id="IPR023352">
    <property type="entry name" value="MAPEG-like_dom_sf"/>
</dbReference>
<keyword evidence="1" id="KW-0472">Membrane</keyword>